<evidence type="ECO:0000313" key="3">
    <source>
        <dbReference type="Proteomes" id="UP000287651"/>
    </source>
</evidence>
<proteinExistence type="predicted"/>
<accession>A0A427A3Y1</accession>
<protein>
    <submittedName>
        <fullName evidence="2">Uncharacterized protein</fullName>
    </submittedName>
</protein>
<dbReference type="Proteomes" id="UP000287651">
    <property type="component" value="Unassembled WGS sequence"/>
</dbReference>
<dbReference type="AlphaFoldDB" id="A0A427A3Y1"/>
<dbReference type="EMBL" id="AMZH03003854">
    <property type="protein sequence ID" value="RRT70959.1"/>
    <property type="molecule type" value="Genomic_DNA"/>
</dbReference>
<organism evidence="2 3">
    <name type="scientific">Ensete ventricosum</name>
    <name type="common">Abyssinian banana</name>
    <name type="synonym">Musa ensete</name>
    <dbReference type="NCBI Taxonomy" id="4639"/>
    <lineage>
        <taxon>Eukaryota</taxon>
        <taxon>Viridiplantae</taxon>
        <taxon>Streptophyta</taxon>
        <taxon>Embryophyta</taxon>
        <taxon>Tracheophyta</taxon>
        <taxon>Spermatophyta</taxon>
        <taxon>Magnoliopsida</taxon>
        <taxon>Liliopsida</taxon>
        <taxon>Zingiberales</taxon>
        <taxon>Musaceae</taxon>
        <taxon>Ensete</taxon>
    </lineage>
</organism>
<evidence type="ECO:0000313" key="2">
    <source>
        <dbReference type="EMBL" id="RRT70959.1"/>
    </source>
</evidence>
<comment type="caution">
    <text evidence="2">The sequence shown here is derived from an EMBL/GenBank/DDBJ whole genome shotgun (WGS) entry which is preliminary data.</text>
</comment>
<name>A0A427A3Y1_ENSVE</name>
<evidence type="ECO:0000256" key="1">
    <source>
        <dbReference type="SAM" id="MobiDB-lite"/>
    </source>
</evidence>
<feature type="region of interest" description="Disordered" evidence="1">
    <location>
        <begin position="87"/>
        <end position="108"/>
    </location>
</feature>
<gene>
    <name evidence="2" type="ORF">B296_00034859</name>
</gene>
<reference evidence="2 3" key="1">
    <citation type="journal article" date="2014" name="Agronomy (Basel)">
        <title>A Draft Genome Sequence for Ensete ventricosum, the Drought-Tolerant Tree Against Hunger.</title>
        <authorList>
            <person name="Harrison J."/>
            <person name="Moore K.A."/>
            <person name="Paszkiewicz K."/>
            <person name="Jones T."/>
            <person name="Grant M."/>
            <person name="Ambacheew D."/>
            <person name="Muzemil S."/>
            <person name="Studholme D.J."/>
        </authorList>
    </citation>
    <scope>NUCLEOTIDE SEQUENCE [LARGE SCALE GENOMIC DNA]</scope>
</reference>
<sequence length="141" mass="16086">MIHAPWRLEGSEIDPRLEPQLLLLTPLYGLFPPLPILRQGEEEEEHLRSGSTEEFGGRRTLLLFPMDERWRKVATSFGCLPHHPLYSRAKARGSHSPPQKVRKGKREGHAWEAGIHDPLSTKIEELIVAVTAPNVFDRKNN</sequence>